<dbReference type="PANTHER" id="PTHR43367:SF1">
    <property type="entry name" value="TWO-COMPONENT RESPONSE REGULATOR-LIKE APRR6-RELATED"/>
    <property type="match status" value="1"/>
</dbReference>
<protein>
    <submittedName>
        <fullName evidence="3">Putative transcriptional regulatory protein pdtaR</fullName>
    </submittedName>
</protein>
<dbReference type="InterPro" id="IPR005561">
    <property type="entry name" value="ANTAR"/>
</dbReference>
<dbReference type="InterPro" id="IPR008327">
    <property type="entry name" value="Sig_transdc_resp-reg_antiterm"/>
</dbReference>
<feature type="domain" description="Response regulatory" evidence="1">
    <location>
        <begin position="3"/>
        <end position="117"/>
    </location>
</feature>
<sequence length="192" mass="21732">MLRVMIVDSDFERTKPLKQSLIDTGYEVIAHLKDTVNLNDACSELQPDIVIIDTDSPSRDTLENICVMTMHDPRPIMMFTHDGDKEQIKLATQAGVCAYVVGSIPNERLQPVIDAAVARFDEFKHLRTALNEANIKLSERKVIERAKGLLMKQRKIDEDEAYSMLRTMAMQKNMRMGTLAKQIVQAAELLLS</sequence>
<gene>
    <name evidence="3" type="primary">pdtaR_2</name>
    <name evidence="3" type="ORF">GALL_18760</name>
</gene>
<dbReference type="Pfam" id="PF03861">
    <property type="entry name" value="ANTAR"/>
    <property type="match status" value="1"/>
</dbReference>
<dbReference type="Pfam" id="PF00072">
    <property type="entry name" value="Response_reg"/>
    <property type="match status" value="1"/>
</dbReference>
<dbReference type="Gene3D" id="3.40.50.2300">
    <property type="match status" value="1"/>
</dbReference>
<dbReference type="SMART" id="SM01012">
    <property type="entry name" value="ANTAR"/>
    <property type="match status" value="1"/>
</dbReference>
<evidence type="ECO:0000313" key="3">
    <source>
        <dbReference type="EMBL" id="OIR17656.1"/>
    </source>
</evidence>
<dbReference type="InterPro" id="IPR036388">
    <property type="entry name" value="WH-like_DNA-bd_sf"/>
</dbReference>
<dbReference type="PIRSF" id="PIRSF036382">
    <property type="entry name" value="RR_antiterm"/>
    <property type="match status" value="1"/>
</dbReference>
<evidence type="ECO:0000259" key="2">
    <source>
        <dbReference type="PROSITE" id="PS50921"/>
    </source>
</evidence>
<accession>A0A1J5TN53</accession>
<comment type="caution">
    <text evidence="3">The sequence shown here is derived from an EMBL/GenBank/DDBJ whole genome shotgun (WGS) entry which is preliminary data.</text>
</comment>
<dbReference type="SUPFAM" id="SSF52172">
    <property type="entry name" value="CheY-like"/>
    <property type="match status" value="1"/>
</dbReference>
<dbReference type="InterPro" id="IPR011006">
    <property type="entry name" value="CheY-like_superfamily"/>
</dbReference>
<dbReference type="Gene3D" id="1.10.10.10">
    <property type="entry name" value="Winged helix-like DNA-binding domain superfamily/Winged helix DNA-binding domain"/>
    <property type="match status" value="1"/>
</dbReference>
<organism evidence="3">
    <name type="scientific">mine drainage metagenome</name>
    <dbReference type="NCBI Taxonomy" id="410659"/>
    <lineage>
        <taxon>unclassified sequences</taxon>
        <taxon>metagenomes</taxon>
        <taxon>ecological metagenomes</taxon>
    </lineage>
</organism>
<dbReference type="GO" id="GO:0000160">
    <property type="term" value="P:phosphorelay signal transduction system"/>
    <property type="evidence" value="ECO:0007669"/>
    <property type="project" value="InterPro"/>
</dbReference>
<dbReference type="GO" id="GO:0003723">
    <property type="term" value="F:RNA binding"/>
    <property type="evidence" value="ECO:0007669"/>
    <property type="project" value="InterPro"/>
</dbReference>
<proteinExistence type="predicted"/>
<evidence type="ECO:0000259" key="1">
    <source>
        <dbReference type="PROSITE" id="PS50110"/>
    </source>
</evidence>
<dbReference type="PROSITE" id="PS50110">
    <property type="entry name" value="RESPONSE_REGULATORY"/>
    <property type="match status" value="1"/>
</dbReference>
<reference evidence="3" key="1">
    <citation type="submission" date="2016-10" db="EMBL/GenBank/DDBJ databases">
        <title>Sequence of Gallionella enrichment culture.</title>
        <authorList>
            <person name="Poehlein A."/>
            <person name="Muehling M."/>
            <person name="Daniel R."/>
        </authorList>
    </citation>
    <scope>NUCLEOTIDE SEQUENCE</scope>
</reference>
<dbReference type="PANTHER" id="PTHR43367">
    <property type="match status" value="1"/>
</dbReference>
<feature type="domain" description="ANTAR" evidence="2">
    <location>
        <begin position="123"/>
        <end position="184"/>
    </location>
</feature>
<name>A0A1J5TN53_9ZZZZ</name>
<dbReference type="EMBL" id="MLJW01000004">
    <property type="protein sequence ID" value="OIR17656.1"/>
    <property type="molecule type" value="Genomic_DNA"/>
</dbReference>
<dbReference type="PROSITE" id="PS50921">
    <property type="entry name" value="ANTAR"/>
    <property type="match status" value="1"/>
</dbReference>
<dbReference type="AlphaFoldDB" id="A0A1J5TN53"/>
<dbReference type="InterPro" id="IPR001789">
    <property type="entry name" value="Sig_transdc_resp-reg_receiver"/>
</dbReference>